<comment type="similarity">
    <text evidence="3">Belongs to the Ycf2 family.</text>
</comment>
<proteinExistence type="inferred from homology"/>
<gene>
    <name evidence="10" type="ORF">Cgig2_025072</name>
</gene>
<dbReference type="Pfam" id="PF00004">
    <property type="entry name" value="AAA"/>
    <property type="match status" value="1"/>
</dbReference>
<dbReference type="Proteomes" id="UP001153076">
    <property type="component" value="Unassembled WGS sequence"/>
</dbReference>
<keyword evidence="11" id="KW-1185">Reference proteome</keyword>
<keyword evidence="6" id="KW-0934">Plastid</keyword>
<evidence type="ECO:0000259" key="9">
    <source>
        <dbReference type="Pfam" id="PF00004"/>
    </source>
</evidence>
<protein>
    <recommendedName>
        <fullName evidence="4">Protein Ycf2</fullName>
    </recommendedName>
</protein>
<evidence type="ECO:0000313" key="11">
    <source>
        <dbReference type="Proteomes" id="UP001153076"/>
    </source>
</evidence>
<keyword evidence="7" id="KW-0547">Nucleotide-binding</keyword>
<organism evidence="10 11">
    <name type="scientific">Carnegiea gigantea</name>
    <dbReference type="NCBI Taxonomy" id="171969"/>
    <lineage>
        <taxon>Eukaryota</taxon>
        <taxon>Viridiplantae</taxon>
        <taxon>Streptophyta</taxon>
        <taxon>Embryophyta</taxon>
        <taxon>Tracheophyta</taxon>
        <taxon>Spermatophyta</taxon>
        <taxon>Magnoliopsida</taxon>
        <taxon>eudicotyledons</taxon>
        <taxon>Gunneridae</taxon>
        <taxon>Pentapetalae</taxon>
        <taxon>Caryophyllales</taxon>
        <taxon>Cactineae</taxon>
        <taxon>Cactaceae</taxon>
        <taxon>Cactoideae</taxon>
        <taxon>Echinocereeae</taxon>
        <taxon>Carnegiea</taxon>
    </lineage>
</organism>
<evidence type="ECO:0000256" key="5">
    <source>
        <dbReference type="ARBA" id="ARBA00022528"/>
    </source>
</evidence>
<feature type="domain" description="ATPase AAA-type core" evidence="9">
    <location>
        <begin position="56"/>
        <end position="233"/>
    </location>
</feature>
<dbReference type="GO" id="GO:0009570">
    <property type="term" value="C:chloroplast stroma"/>
    <property type="evidence" value="ECO:0007669"/>
    <property type="project" value="UniProtKB-SubCell"/>
</dbReference>
<comment type="subcellular location">
    <subcellularLocation>
        <location evidence="2">Plastid</location>
        <location evidence="2">Chloroplast stroma</location>
    </subcellularLocation>
</comment>
<dbReference type="PANTHER" id="PTHR33078">
    <property type="entry name" value="PROTEIN YCF2-RELATED"/>
    <property type="match status" value="1"/>
</dbReference>
<keyword evidence="8" id="KW-0067">ATP-binding</keyword>
<keyword evidence="5" id="KW-0150">Chloroplast</keyword>
<dbReference type="AlphaFoldDB" id="A0A9Q1Q5M8"/>
<sequence>MNYEFNISCLAERRVVIAHYQTITYSQTSCGANSFYFPSHEKSFSLRSDLSPSRGILVMGSIGIRRSCLVKYLVTNSYVPFITVFLRKFLGEKKTKIFFEYDSDDEMDDVENGPRTSEGDDELDDIVTIMDLRYLAMDRDVDHILFEMGKRKDPFYNLFQFKLVKIMSHCIIWIPNIYNLHMNKSNDLSRNLLMKYISINCERLSTSLVIASTNTPQKVDPSLIALNRLNTCMKMQRLLIP</sequence>
<accession>A0A9Q1Q5M8</accession>
<dbReference type="Gene3D" id="3.40.50.300">
    <property type="entry name" value="P-loop containing nucleotide triphosphate hydrolases"/>
    <property type="match status" value="1"/>
</dbReference>
<evidence type="ECO:0000256" key="2">
    <source>
        <dbReference type="ARBA" id="ARBA00004470"/>
    </source>
</evidence>
<evidence type="ECO:0000313" key="10">
    <source>
        <dbReference type="EMBL" id="KAJ8429316.1"/>
    </source>
</evidence>
<dbReference type="SUPFAM" id="SSF52540">
    <property type="entry name" value="P-loop containing nucleoside triphosphate hydrolases"/>
    <property type="match status" value="1"/>
</dbReference>
<evidence type="ECO:0000256" key="6">
    <source>
        <dbReference type="ARBA" id="ARBA00022640"/>
    </source>
</evidence>
<evidence type="ECO:0000256" key="1">
    <source>
        <dbReference type="ARBA" id="ARBA00002329"/>
    </source>
</evidence>
<dbReference type="GO" id="GO:0005524">
    <property type="term" value="F:ATP binding"/>
    <property type="evidence" value="ECO:0007669"/>
    <property type="project" value="UniProtKB-KW"/>
</dbReference>
<dbReference type="OrthoDB" id="1678865at2759"/>
<dbReference type="EMBL" id="JAKOGI010000908">
    <property type="protein sequence ID" value="KAJ8429316.1"/>
    <property type="molecule type" value="Genomic_DNA"/>
</dbReference>
<dbReference type="PANTHER" id="PTHR33078:SF92">
    <property type="entry name" value="PROTEIN YCF2"/>
    <property type="match status" value="1"/>
</dbReference>
<comment type="caution">
    <text evidence="10">The sequence shown here is derived from an EMBL/GenBank/DDBJ whole genome shotgun (WGS) entry which is preliminary data.</text>
</comment>
<comment type="function">
    <text evidence="1">Probable ATPase of unknown function. Its presence in a non-photosynthetic plant (Epifagus virginiana) and experiments in tobacco indicate that it has an essential function which is probably not related to photosynthesis.</text>
</comment>
<evidence type="ECO:0000256" key="4">
    <source>
        <dbReference type="ARBA" id="ARBA00018950"/>
    </source>
</evidence>
<dbReference type="InterPro" id="IPR003959">
    <property type="entry name" value="ATPase_AAA_core"/>
</dbReference>
<evidence type="ECO:0000256" key="7">
    <source>
        <dbReference type="ARBA" id="ARBA00022741"/>
    </source>
</evidence>
<dbReference type="InterPro" id="IPR027417">
    <property type="entry name" value="P-loop_NTPase"/>
</dbReference>
<reference evidence="10" key="1">
    <citation type="submission" date="2022-04" db="EMBL/GenBank/DDBJ databases">
        <title>Carnegiea gigantea Genome sequencing and assembly v2.</title>
        <authorList>
            <person name="Copetti D."/>
            <person name="Sanderson M.J."/>
            <person name="Burquez A."/>
            <person name="Wojciechowski M.F."/>
        </authorList>
    </citation>
    <scope>NUCLEOTIDE SEQUENCE</scope>
    <source>
        <strain evidence="10">SGP5-SGP5p</strain>
        <tissue evidence="10">Aerial part</tissue>
    </source>
</reference>
<evidence type="ECO:0000256" key="3">
    <source>
        <dbReference type="ARBA" id="ARBA00009361"/>
    </source>
</evidence>
<dbReference type="GO" id="GO:0016887">
    <property type="term" value="F:ATP hydrolysis activity"/>
    <property type="evidence" value="ECO:0007669"/>
    <property type="project" value="InterPro"/>
</dbReference>
<name>A0A9Q1Q5M8_9CARY</name>
<evidence type="ECO:0000256" key="8">
    <source>
        <dbReference type="ARBA" id="ARBA00022840"/>
    </source>
</evidence>